<accession>A0A4Q1BGC7</accession>
<dbReference type="Proteomes" id="UP000289152">
    <property type="component" value="Unassembled WGS sequence"/>
</dbReference>
<feature type="compositionally biased region" description="Polar residues" evidence="1">
    <location>
        <begin position="103"/>
        <end position="112"/>
    </location>
</feature>
<protein>
    <submittedName>
        <fullName evidence="2">Uncharacterized protein</fullName>
    </submittedName>
</protein>
<feature type="region of interest" description="Disordered" evidence="1">
    <location>
        <begin position="1"/>
        <end position="20"/>
    </location>
</feature>
<proteinExistence type="predicted"/>
<comment type="caution">
    <text evidence="2">The sequence shown here is derived from an EMBL/GenBank/DDBJ whole genome shotgun (WGS) entry which is preliminary data.</text>
</comment>
<sequence length="123" mass="12630">MTEAGSTEERWGTTSAKNSKHTSASALAMVHIAPNTTGLHAGHAGAGNVATMKTLSTAASSSSSSLINSQQMYVGSSIELIQSPLKALCLCHTYVPGILTERSSGATSSVPSISHRPKMSTNV</sequence>
<feature type="region of interest" description="Disordered" evidence="1">
    <location>
        <begin position="103"/>
        <end position="123"/>
    </location>
</feature>
<keyword evidence="3" id="KW-1185">Reference proteome</keyword>
<reference evidence="2 3" key="1">
    <citation type="submission" date="2016-06" db="EMBL/GenBank/DDBJ databases">
        <title>Evolution of pathogenesis and genome organization in the Tremellales.</title>
        <authorList>
            <person name="Cuomo C."/>
            <person name="Litvintseva A."/>
            <person name="Heitman J."/>
            <person name="Chen Y."/>
            <person name="Sun S."/>
            <person name="Springer D."/>
            <person name="Dromer F."/>
            <person name="Young S."/>
            <person name="Zeng Q."/>
            <person name="Chapman S."/>
            <person name="Gujja S."/>
            <person name="Saif S."/>
            <person name="Birren B."/>
        </authorList>
    </citation>
    <scope>NUCLEOTIDE SEQUENCE [LARGE SCALE GENOMIC DNA]</scope>
    <source>
        <strain evidence="2 3">ATCC 28783</strain>
    </source>
</reference>
<name>A0A4Q1BGC7_TREME</name>
<dbReference type="AlphaFoldDB" id="A0A4Q1BGC7"/>
<dbReference type="InParanoid" id="A0A4Q1BGC7"/>
<organism evidence="2 3">
    <name type="scientific">Tremella mesenterica</name>
    <name type="common">Jelly fungus</name>
    <dbReference type="NCBI Taxonomy" id="5217"/>
    <lineage>
        <taxon>Eukaryota</taxon>
        <taxon>Fungi</taxon>
        <taxon>Dikarya</taxon>
        <taxon>Basidiomycota</taxon>
        <taxon>Agaricomycotina</taxon>
        <taxon>Tremellomycetes</taxon>
        <taxon>Tremellales</taxon>
        <taxon>Tremellaceae</taxon>
        <taxon>Tremella</taxon>
    </lineage>
</organism>
<gene>
    <name evidence="2" type="ORF">M231_06265</name>
</gene>
<dbReference type="EMBL" id="SDIL01000096">
    <property type="protein sequence ID" value="RXK36481.1"/>
    <property type="molecule type" value="Genomic_DNA"/>
</dbReference>
<evidence type="ECO:0000256" key="1">
    <source>
        <dbReference type="SAM" id="MobiDB-lite"/>
    </source>
</evidence>
<evidence type="ECO:0000313" key="3">
    <source>
        <dbReference type="Proteomes" id="UP000289152"/>
    </source>
</evidence>
<evidence type="ECO:0000313" key="2">
    <source>
        <dbReference type="EMBL" id="RXK36481.1"/>
    </source>
</evidence>